<evidence type="ECO:0000256" key="5">
    <source>
        <dbReference type="ARBA" id="ARBA00022723"/>
    </source>
</evidence>
<evidence type="ECO:0000256" key="9">
    <source>
        <dbReference type="ARBA" id="ARBA00022842"/>
    </source>
</evidence>
<evidence type="ECO:0000256" key="12">
    <source>
        <dbReference type="SAM" id="MobiDB-lite"/>
    </source>
</evidence>
<comment type="catalytic activity">
    <reaction evidence="11">
        <text>L-seryl-[protein] + ATP = O-phospho-L-seryl-[protein] + ADP + H(+)</text>
        <dbReference type="Rhea" id="RHEA:17989"/>
        <dbReference type="Rhea" id="RHEA-COMP:9863"/>
        <dbReference type="Rhea" id="RHEA-COMP:11604"/>
        <dbReference type="ChEBI" id="CHEBI:15378"/>
        <dbReference type="ChEBI" id="CHEBI:29999"/>
        <dbReference type="ChEBI" id="CHEBI:30616"/>
        <dbReference type="ChEBI" id="CHEBI:83421"/>
        <dbReference type="ChEBI" id="CHEBI:456216"/>
        <dbReference type="EC" id="2.7.11.1"/>
    </reaction>
</comment>
<keyword evidence="9" id="KW-0460">Magnesium</keyword>
<dbReference type="Gene3D" id="1.10.510.10">
    <property type="entry name" value="Transferase(Phosphotransferase) domain 1"/>
    <property type="match status" value="1"/>
</dbReference>
<evidence type="ECO:0000256" key="1">
    <source>
        <dbReference type="ARBA" id="ARBA00009196"/>
    </source>
</evidence>
<dbReference type="InterPro" id="IPR051272">
    <property type="entry name" value="RIO-type_Ser/Thr_kinase"/>
</dbReference>
<dbReference type="InterPro" id="IPR018934">
    <property type="entry name" value="RIO_dom"/>
</dbReference>
<feature type="domain" description="RIO kinase" evidence="13">
    <location>
        <begin position="53"/>
        <end position="299"/>
    </location>
</feature>
<dbReference type="GO" id="GO:0004674">
    <property type="term" value="F:protein serine/threonine kinase activity"/>
    <property type="evidence" value="ECO:0007669"/>
    <property type="project" value="UniProtKB-KW"/>
</dbReference>
<evidence type="ECO:0000259" key="13">
    <source>
        <dbReference type="SMART" id="SM00090"/>
    </source>
</evidence>
<keyword evidence="8" id="KW-0067">ATP-binding</keyword>
<evidence type="ECO:0000256" key="10">
    <source>
        <dbReference type="ARBA" id="ARBA00047899"/>
    </source>
</evidence>
<dbReference type="Pfam" id="PF01163">
    <property type="entry name" value="RIO1"/>
    <property type="match status" value="1"/>
</dbReference>
<dbReference type="EMBL" id="CADCWM010000578">
    <property type="protein sequence ID" value="CAA9570221.1"/>
    <property type="molecule type" value="Genomic_DNA"/>
</dbReference>
<dbReference type="GO" id="GO:0005524">
    <property type="term" value="F:ATP binding"/>
    <property type="evidence" value="ECO:0007669"/>
    <property type="project" value="UniProtKB-KW"/>
</dbReference>
<feature type="region of interest" description="Disordered" evidence="12">
    <location>
        <begin position="1"/>
        <end position="22"/>
    </location>
</feature>
<evidence type="ECO:0000313" key="14">
    <source>
        <dbReference type="EMBL" id="CAA9570221.1"/>
    </source>
</evidence>
<dbReference type="GO" id="GO:0046872">
    <property type="term" value="F:metal ion binding"/>
    <property type="evidence" value="ECO:0007669"/>
    <property type="project" value="UniProtKB-KW"/>
</dbReference>
<dbReference type="InterPro" id="IPR000687">
    <property type="entry name" value="RIO_kinase"/>
</dbReference>
<gene>
    <name evidence="14" type="ORF">AVDCRST_MAG88-2261</name>
</gene>
<accession>A0A6J4V6A1</accession>
<dbReference type="SUPFAM" id="SSF56112">
    <property type="entry name" value="Protein kinase-like (PK-like)"/>
    <property type="match status" value="1"/>
</dbReference>
<feature type="compositionally biased region" description="Polar residues" evidence="12">
    <location>
        <begin position="1"/>
        <end position="11"/>
    </location>
</feature>
<sequence length="306" mass="34618">MRTDTEQSPDTTGAKMPVAKQSYERSADVQRWLQEQALDAGIKPPFMPSLLAERHDRGWILSSLTHFYERDLITDVLLEVSSGKEATVFCCAANPATGADYLAAKVYRPRMFRNLRNDAVYRHSRAQYDRDGKPVRDKGRLGRGGAKTTRGRASQVTSWIDYEFATHQLLYEAGADVPRPVSQMGNAVLMEYIGDEEGPAPLLHGVRMTREEAGPLFERLLRNIELWLACDRIHGDLSAYNILYQPGRLTTIDFAQAIDPRHNPEAYPLFERDIDRVCRYFARYGIVADATVLAGELWVRHQGGML</sequence>
<dbReference type="PANTHER" id="PTHR45723">
    <property type="entry name" value="SERINE/THREONINE-PROTEIN KINASE RIO1"/>
    <property type="match status" value="1"/>
</dbReference>
<dbReference type="Gene3D" id="3.30.200.20">
    <property type="entry name" value="Phosphorylase Kinase, domain 1"/>
    <property type="match status" value="1"/>
</dbReference>
<dbReference type="EC" id="2.7.11.1" evidence="2"/>
<evidence type="ECO:0000256" key="6">
    <source>
        <dbReference type="ARBA" id="ARBA00022741"/>
    </source>
</evidence>
<reference evidence="14" key="1">
    <citation type="submission" date="2020-02" db="EMBL/GenBank/DDBJ databases">
        <authorList>
            <person name="Meier V. D."/>
        </authorList>
    </citation>
    <scope>NUCLEOTIDE SEQUENCE</scope>
    <source>
        <strain evidence="14">AVDCRST_MAG88</strain>
    </source>
</reference>
<keyword evidence="4" id="KW-0808">Transferase</keyword>
<keyword evidence="7" id="KW-0418">Kinase</keyword>
<keyword evidence="6" id="KW-0547">Nucleotide-binding</keyword>
<dbReference type="InterPro" id="IPR011009">
    <property type="entry name" value="Kinase-like_dom_sf"/>
</dbReference>
<dbReference type="AlphaFoldDB" id="A0A6J4V6A1"/>
<dbReference type="SMART" id="SM00090">
    <property type="entry name" value="RIO"/>
    <property type="match status" value="1"/>
</dbReference>
<comment type="catalytic activity">
    <reaction evidence="10">
        <text>L-threonyl-[protein] + ATP = O-phospho-L-threonyl-[protein] + ADP + H(+)</text>
        <dbReference type="Rhea" id="RHEA:46608"/>
        <dbReference type="Rhea" id="RHEA-COMP:11060"/>
        <dbReference type="Rhea" id="RHEA-COMP:11605"/>
        <dbReference type="ChEBI" id="CHEBI:15378"/>
        <dbReference type="ChEBI" id="CHEBI:30013"/>
        <dbReference type="ChEBI" id="CHEBI:30616"/>
        <dbReference type="ChEBI" id="CHEBI:61977"/>
        <dbReference type="ChEBI" id="CHEBI:456216"/>
        <dbReference type="EC" id="2.7.11.1"/>
    </reaction>
</comment>
<organism evidence="14">
    <name type="scientific">uncultured Thermomicrobiales bacterium</name>
    <dbReference type="NCBI Taxonomy" id="1645740"/>
    <lineage>
        <taxon>Bacteria</taxon>
        <taxon>Pseudomonadati</taxon>
        <taxon>Thermomicrobiota</taxon>
        <taxon>Thermomicrobia</taxon>
        <taxon>Thermomicrobiales</taxon>
        <taxon>environmental samples</taxon>
    </lineage>
</organism>
<protein>
    <recommendedName>
        <fullName evidence="2">non-specific serine/threonine protein kinase</fullName>
        <ecNumber evidence="2">2.7.11.1</ecNumber>
    </recommendedName>
</protein>
<evidence type="ECO:0000256" key="8">
    <source>
        <dbReference type="ARBA" id="ARBA00022840"/>
    </source>
</evidence>
<proteinExistence type="inferred from homology"/>
<keyword evidence="3" id="KW-0723">Serine/threonine-protein kinase</keyword>
<name>A0A6J4V6A1_9BACT</name>
<evidence type="ECO:0000256" key="3">
    <source>
        <dbReference type="ARBA" id="ARBA00022527"/>
    </source>
</evidence>
<evidence type="ECO:0000256" key="11">
    <source>
        <dbReference type="ARBA" id="ARBA00048679"/>
    </source>
</evidence>
<evidence type="ECO:0000256" key="2">
    <source>
        <dbReference type="ARBA" id="ARBA00012513"/>
    </source>
</evidence>
<evidence type="ECO:0000256" key="4">
    <source>
        <dbReference type="ARBA" id="ARBA00022679"/>
    </source>
</evidence>
<keyword evidence="5" id="KW-0479">Metal-binding</keyword>
<evidence type="ECO:0000256" key="7">
    <source>
        <dbReference type="ARBA" id="ARBA00022777"/>
    </source>
</evidence>
<comment type="similarity">
    <text evidence="1">Belongs to the protein kinase superfamily. RIO-type Ser/Thr kinase family.</text>
</comment>